<gene>
    <name evidence="3" type="ORF">JYK14_04870</name>
</gene>
<comment type="similarity">
    <text evidence="1">Belongs to the UPF0065 (bug) family.</text>
</comment>
<evidence type="ECO:0000313" key="3">
    <source>
        <dbReference type="EMBL" id="MCO6415510.1"/>
    </source>
</evidence>
<keyword evidence="2" id="KW-0732">Signal</keyword>
<dbReference type="PANTHER" id="PTHR42928">
    <property type="entry name" value="TRICARBOXYLATE-BINDING PROTEIN"/>
    <property type="match status" value="1"/>
</dbReference>
<proteinExistence type="inferred from homology"/>
<dbReference type="InterPro" id="IPR006311">
    <property type="entry name" value="TAT_signal"/>
</dbReference>
<organism evidence="3 4">
    <name type="scientific">Siccirubricoccus soli</name>
    <dbReference type="NCBI Taxonomy" id="2899147"/>
    <lineage>
        <taxon>Bacteria</taxon>
        <taxon>Pseudomonadati</taxon>
        <taxon>Pseudomonadota</taxon>
        <taxon>Alphaproteobacteria</taxon>
        <taxon>Acetobacterales</taxon>
        <taxon>Roseomonadaceae</taxon>
        <taxon>Siccirubricoccus</taxon>
    </lineage>
</organism>
<dbReference type="PROSITE" id="PS51318">
    <property type="entry name" value="TAT"/>
    <property type="match status" value="1"/>
</dbReference>
<dbReference type="InterPro" id="IPR042100">
    <property type="entry name" value="Bug_dom1"/>
</dbReference>
<dbReference type="EMBL" id="JAFIRR010000028">
    <property type="protein sequence ID" value="MCO6415510.1"/>
    <property type="molecule type" value="Genomic_DNA"/>
</dbReference>
<keyword evidence="4" id="KW-1185">Reference proteome</keyword>
<protein>
    <submittedName>
        <fullName evidence="3">Tripartite tricarboxylate transporter substrate binding protein</fullName>
    </submittedName>
</protein>
<evidence type="ECO:0000256" key="2">
    <source>
        <dbReference type="SAM" id="SignalP"/>
    </source>
</evidence>
<name>A0ABT1D2J4_9PROT</name>
<dbReference type="Pfam" id="PF03401">
    <property type="entry name" value="TctC"/>
    <property type="match status" value="1"/>
</dbReference>
<evidence type="ECO:0000313" key="4">
    <source>
        <dbReference type="Proteomes" id="UP001523392"/>
    </source>
</evidence>
<comment type="caution">
    <text evidence="3">The sequence shown here is derived from an EMBL/GenBank/DDBJ whole genome shotgun (WGS) entry which is preliminary data.</text>
</comment>
<dbReference type="PANTHER" id="PTHR42928:SF5">
    <property type="entry name" value="BLR1237 PROTEIN"/>
    <property type="match status" value="1"/>
</dbReference>
<reference evidence="3 4" key="1">
    <citation type="submission" date="2021-12" db="EMBL/GenBank/DDBJ databases">
        <title>Siccirubricoccus leaddurans sp. nov., a high concentration Zn2+ tolerance bacterium.</title>
        <authorList>
            <person name="Cao Y."/>
        </authorList>
    </citation>
    <scope>NUCLEOTIDE SEQUENCE [LARGE SCALE GENOMIC DNA]</scope>
    <source>
        <strain evidence="3 4">KC 17139</strain>
    </source>
</reference>
<dbReference type="InterPro" id="IPR005064">
    <property type="entry name" value="BUG"/>
</dbReference>
<feature type="signal peptide" evidence="2">
    <location>
        <begin position="1"/>
        <end position="28"/>
    </location>
</feature>
<dbReference type="Proteomes" id="UP001523392">
    <property type="component" value="Unassembled WGS sequence"/>
</dbReference>
<accession>A0ABT1D2J4</accession>
<dbReference type="Gene3D" id="3.40.190.150">
    <property type="entry name" value="Bordetella uptake gene, domain 1"/>
    <property type="match status" value="1"/>
</dbReference>
<dbReference type="RefSeq" id="WP_252952108.1">
    <property type="nucleotide sequence ID" value="NZ_JAFIRR010000028.1"/>
</dbReference>
<dbReference type="Gene3D" id="3.40.190.10">
    <property type="entry name" value="Periplasmic binding protein-like II"/>
    <property type="match status" value="1"/>
</dbReference>
<dbReference type="PIRSF" id="PIRSF017082">
    <property type="entry name" value="YflP"/>
    <property type="match status" value="1"/>
</dbReference>
<feature type="chain" id="PRO_5045995564" evidence="2">
    <location>
        <begin position="29"/>
        <end position="327"/>
    </location>
</feature>
<evidence type="ECO:0000256" key="1">
    <source>
        <dbReference type="ARBA" id="ARBA00006987"/>
    </source>
</evidence>
<sequence length="327" mass="33619">MPQLSRRRTLLAGLGLPAGLALPGMARAQSWPNGPIRIIVPFAPGGSVDTTARLVQPSLQASLGVPVVVENRSGAAGAIGAREVARATPDGQSWGLVFDSHATMNALNPKAGFDALRDFTPVMLMSTSPMLLTAAPGRSWPDLAALAAAAKARPETITYGTVGAGSLAHLLMELWQQQGGFRLTHVPYRGGGPMVAGAVAGEIDLAIASRGGLGGQVGDKLRPLAQSGPTRSPALPALPTFVESGFPGVAALAFWAMLGPAGVPAPILARFHAALATALAEPGIRQRLVEGQGVDIVASSPAELGSFLAAQAEEWGKVIRERHITLD</sequence>